<keyword evidence="1" id="KW-0472">Membrane</keyword>
<protein>
    <recommendedName>
        <fullName evidence="2">Streptococcal pilin isopeptide linkage domain-containing protein</fullName>
    </recommendedName>
</protein>
<accession>A0ABP1XBR4</accession>
<proteinExistence type="predicted"/>
<organism evidence="3 4">
    <name type="scientific">Bifidobacterium longum subsp. infantis</name>
    <dbReference type="NCBI Taxonomy" id="1682"/>
    <lineage>
        <taxon>Bacteria</taxon>
        <taxon>Bacillati</taxon>
        <taxon>Actinomycetota</taxon>
        <taxon>Actinomycetes</taxon>
        <taxon>Bifidobacteriales</taxon>
        <taxon>Bifidobacteriaceae</taxon>
        <taxon>Bifidobacterium</taxon>
    </lineage>
</organism>
<evidence type="ECO:0000313" key="3">
    <source>
        <dbReference type="EMBL" id="CEF01590.1"/>
    </source>
</evidence>
<evidence type="ECO:0000256" key="1">
    <source>
        <dbReference type="SAM" id="Phobius"/>
    </source>
</evidence>
<comment type="caution">
    <text evidence="3">The sequence shown here is derived from an EMBL/GenBank/DDBJ whole genome shotgun (WGS) entry which is preliminary data.</text>
</comment>
<gene>
    <name evidence="3" type="ORF">BLIC_c01332</name>
</gene>
<sequence>MVMGEGADGSITFQPIRFTAKDLDGRQSVSRDYLIVEKDTCGPTCKADTTVHRARVTIADADDGRLAATVTYDGTATAPVFRNTVTPLTTLPFTGGRPDDPMPAAYAMLAAGLLAAGAMIRNRRRHGTRRR</sequence>
<dbReference type="NCBIfam" id="TIGR03786">
    <property type="entry name" value="strep_pil_rpt"/>
    <property type="match status" value="1"/>
</dbReference>
<keyword evidence="1" id="KW-0812">Transmembrane</keyword>
<dbReference type="Proteomes" id="UP000043107">
    <property type="component" value="Unassembled WGS sequence"/>
</dbReference>
<evidence type="ECO:0000313" key="4">
    <source>
        <dbReference type="Proteomes" id="UP000043107"/>
    </source>
</evidence>
<dbReference type="InterPro" id="IPR022464">
    <property type="entry name" value="Strep_pil_isopept_link"/>
</dbReference>
<dbReference type="EMBL" id="CCWP01000026">
    <property type="protein sequence ID" value="CEF01590.1"/>
    <property type="molecule type" value="Genomic_DNA"/>
</dbReference>
<name>A0ABP1XBR4_BIFLI</name>
<feature type="transmembrane region" description="Helical" evidence="1">
    <location>
        <begin position="104"/>
        <end position="121"/>
    </location>
</feature>
<keyword evidence="1" id="KW-1133">Transmembrane helix</keyword>
<dbReference type="InterPro" id="IPR038174">
    <property type="entry name" value="Strep_pil_link_sf"/>
</dbReference>
<dbReference type="Pfam" id="PF12892">
    <property type="entry name" value="FctA"/>
    <property type="match status" value="1"/>
</dbReference>
<keyword evidence="4" id="KW-1185">Reference proteome</keyword>
<evidence type="ECO:0000259" key="2">
    <source>
        <dbReference type="Pfam" id="PF12892"/>
    </source>
</evidence>
<feature type="domain" description="Streptococcal pilin isopeptide linkage" evidence="2">
    <location>
        <begin position="12"/>
        <end position="85"/>
    </location>
</feature>
<dbReference type="Gene3D" id="2.60.40.3050">
    <property type="match status" value="1"/>
</dbReference>
<dbReference type="RefSeq" id="WP_012577583.1">
    <property type="nucleotide sequence ID" value="NZ_CP176365.1"/>
</dbReference>
<reference evidence="3 4" key="1">
    <citation type="submission" date="2014-09" db="EMBL/GenBank/DDBJ databases">
        <authorList>
            <person name="Bertelli C."/>
        </authorList>
    </citation>
    <scope>NUCLEOTIDE SEQUENCE [LARGE SCALE GENOMIC DNA]</scope>
    <source>
        <strain evidence="3 4">BIC1401111250</strain>
    </source>
</reference>